<sequence length="144" mass="16586">MKLIATIFFLTMSVFNAPSDTADNILGDWWTEGKKAKVRIYKEDDRYSGEIIWLKASADNDHIIRDSNNEIESLKDRPLIGIDLIEGFTFKAPQWVGGKVYDPEKGKSYDCILKLDGNQLEVRGYMKMPLFGKSVFWKRVNETE</sequence>
<dbReference type="PANTHER" id="PTHR36919:SF2">
    <property type="entry name" value="BLL6627 PROTEIN"/>
    <property type="match status" value="1"/>
</dbReference>
<name>A0A0L8AGW1_9BACT</name>
<dbReference type="RefSeq" id="WP_071426817.1">
    <property type="nucleotide sequence ID" value="NZ_JSVA01000023.1"/>
</dbReference>
<dbReference type="EMBL" id="JSVA01000023">
    <property type="protein sequence ID" value="KOF01492.1"/>
    <property type="molecule type" value="Genomic_DNA"/>
</dbReference>
<organism evidence="2 3">
    <name type="scientific">Roseivirga seohaensis subsp. aquiponti</name>
    <dbReference type="NCBI Taxonomy" id="1566026"/>
    <lineage>
        <taxon>Bacteria</taxon>
        <taxon>Pseudomonadati</taxon>
        <taxon>Bacteroidota</taxon>
        <taxon>Cytophagia</taxon>
        <taxon>Cytophagales</taxon>
        <taxon>Roseivirgaceae</taxon>
        <taxon>Roseivirga</taxon>
    </lineage>
</organism>
<comment type="caution">
    <text evidence="2">The sequence shown here is derived from an EMBL/GenBank/DDBJ whole genome shotgun (WGS) entry which is preliminary data.</text>
</comment>
<keyword evidence="3" id="KW-1185">Reference proteome</keyword>
<reference evidence="3" key="1">
    <citation type="submission" date="2014-11" db="EMBL/GenBank/DDBJ databases">
        <title>Genome sequencing of Roseivirga sp. D-25.</title>
        <authorList>
            <person name="Selvaratnam C."/>
            <person name="Thevarajoo S."/>
            <person name="Goh K.M."/>
            <person name="Eee R."/>
            <person name="Chan K.-G."/>
            <person name="Chong C.S."/>
        </authorList>
    </citation>
    <scope>NUCLEOTIDE SEQUENCE [LARGE SCALE GENOMIC DNA]</scope>
    <source>
        <strain evidence="3">D-25</strain>
    </source>
</reference>
<dbReference type="Pfam" id="PF09917">
    <property type="entry name" value="DUF2147"/>
    <property type="match status" value="1"/>
</dbReference>
<protein>
    <recommendedName>
        <fullName evidence="1">DUF2147 domain-containing protein</fullName>
    </recommendedName>
</protein>
<dbReference type="AlphaFoldDB" id="A0A0L8AGW1"/>
<proteinExistence type="predicted"/>
<accession>A0A0L8AGW1</accession>
<gene>
    <name evidence="2" type="ORF">OB69_17370</name>
</gene>
<feature type="domain" description="DUF2147" evidence="1">
    <location>
        <begin position="27"/>
        <end position="139"/>
    </location>
</feature>
<dbReference type="Gene3D" id="2.40.128.520">
    <property type="match status" value="1"/>
</dbReference>
<evidence type="ECO:0000313" key="2">
    <source>
        <dbReference type="EMBL" id="KOF01492.1"/>
    </source>
</evidence>
<evidence type="ECO:0000259" key="1">
    <source>
        <dbReference type="Pfam" id="PF09917"/>
    </source>
</evidence>
<dbReference type="InterPro" id="IPR019223">
    <property type="entry name" value="DUF2147"/>
</dbReference>
<dbReference type="Proteomes" id="UP000036908">
    <property type="component" value="Unassembled WGS sequence"/>
</dbReference>
<evidence type="ECO:0000313" key="3">
    <source>
        <dbReference type="Proteomes" id="UP000036908"/>
    </source>
</evidence>
<dbReference type="PANTHER" id="PTHR36919">
    <property type="entry name" value="BLR1215 PROTEIN"/>
    <property type="match status" value="1"/>
</dbReference>
<dbReference type="PATRIC" id="fig|1566026.4.peg.1917"/>